<dbReference type="RefSeq" id="WP_170273590.1">
    <property type="nucleotide sequence ID" value="NZ_BAAAKH010000007.1"/>
</dbReference>
<protein>
    <submittedName>
        <fullName evidence="2">Uncharacterized protein</fullName>
    </submittedName>
</protein>
<keyword evidence="1" id="KW-0732">Signal</keyword>
<reference evidence="2 3" key="1">
    <citation type="submission" date="2020-05" db="EMBL/GenBank/DDBJ databases">
        <title>MicrobeNet Type strains.</title>
        <authorList>
            <person name="Nicholson A.C."/>
        </authorList>
    </citation>
    <scope>NUCLEOTIDE SEQUENCE [LARGE SCALE GENOMIC DNA]</scope>
    <source>
        <strain evidence="2 3">CCUG 46604</strain>
    </source>
</reference>
<feature type="chain" id="PRO_5032948369" evidence="1">
    <location>
        <begin position="28"/>
        <end position="186"/>
    </location>
</feature>
<dbReference type="EMBL" id="JABEMC010000002">
    <property type="protein sequence ID" value="NNG78470.1"/>
    <property type="molecule type" value="Genomic_DNA"/>
</dbReference>
<evidence type="ECO:0000313" key="3">
    <source>
        <dbReference type="Proteomes" id="UP000549517"/>
    </source>
</evidence>
<comment type="caution">
    <text evidence="2">The sequence shown here is derived from an EMBL/GenBank/DDBJ whole genome shotgun (WGS) entry which is preliminary data.</text>
</comment>
<proteinExistence type="predicted"/>
<name>A0A849ARB8_9MICO</name>
<dbReference type="AlphaFoldDB" id="A0A849ARB8"/>
<sequence>MKTRSSAFLAAALSVAVALGVSQPASAAPAESAAPPVADASVAFADEPVNEAELESAFSYIEDIPDHALTSQEAFDTWQAEQPAQAAGAAGCALSITVFIASNAFAVAKIAKIKAAIKAAGGAKKFASKAIDAYKYAKHTKKMSRGDAIAYAARKAASAGGEDVVNALVDLLSARGIAEDCFGADL</sequence>
<evidence type="ECO:0000256" key="1">
    <source>
        <dbReference type="SAM" id="SignalP"/>
    </source>
</evidence>
<feature type="signal peptide" evidence="1">
    <location>
        <begin position="1"/>
        <end position="27"/>
    </location>
</feature>
<dbReference type="Proteomes" id="UP000549517">
    <property type="component" value="Unassembled WGS sequence"/>
</dbReference>
<gene>
    <name evidence="2" type="ORF">HLA91_03645</name>
</gene>
<accession>A0A849ARB8</accession>
<organism evidence="2 3">
    <name type="scientific">Brevibacterium luteolum</name>
    <dbReference type="NCBI Taxonomy" id="199591"/>
    <lineage>
        <taxon>Bacteria</taxon>
        <taxon>Bacillati</taxon>
        <taxon>Actinomycetota</taxon>
        <taxon>Actinomycetes</taxon>
        <taxon>Micrococcales</taxon>
        <taxon>Brevibacteriaceae</taxon>
        <taxon>Brevibacterium</taxon>
    </lineage>
</organism>
<evidence type="ECO:0000313" key="2">
    <source>
        <dbReference type="EMBL" id="NNG78470.1"/>
    </source>
</evidence>